<dbReference type="OrthoDB" id="2157380at2759"/>
<dbReference type="EMBL" id="VXIV02001900">
    <property type="protein sequence ID" value="KAF6028871.1"/>
    <property type="molecule type" value="Genomic_DNA"/>
</dbReference>
<name>A0A7J7JTA4_BUGNE</name>
<reference evidence="2" key="1">
    <citation type="submission" date="2020-06" db="EMBL/GenBank/DDBJ databases">
        <title>Draft genome of Bugula neritina, a colonial animal packing powerful symbionts and potential medicines.</title>
        <authorList>
            <person name="Rayko M."/>
        </authorList>
    </citation>
    <scope>NUCLEOTIDE SEQUENCE [LARGE SCALE GENOMIC DNA]</scope>
    <source>
        <strain evidence="2">Kwan_BN1</strain>
    </source>
</reference>
<dbReference type="GO" id="GO:0005886">
    <property type="term" value="C:plasma membrane"/>
    <property type="evidence" value="ECO:0007669"/>
    <property type="project" value="TreeGrafter"/>
</dbReference>
<sequence length="346" mass="38885">MSVIAVLNDIISTMFNKRYMDEIFKPQELHSKKAMRTVFDRLAHASIMRLNAASMDKLYDLMTMAIKYQVTLCSQPRDLLLVTLNHLDGIRAMVHNQPIVISTLDSLYHSFMDLYGKMQYGELQTVRQCLLTFFQDMHVRVSIFLKEGQQNQSGRFVLPRGGTVPMGSQVPGKIVLYDQTGEVRQRKQFHPGSTYKVAQKEGSLDLTGDRVTKLGCNMYSTHKPSETTTSGVESKKTSNHRTLTQAELSTPDPLAKAQLDLLSHLIGSGSASKTSFRINLFNNDEEEENYVSPVANQIQQEGTEFVEIDARKRTKDKYLDRVMGEMNISGGGASGDDDLLDLMDQA</sequence>
<accession>A0A7J7JTA4</accession>
<evidence type="ECO:0000256" key="1">
    <source>
        <dbReference type="SAM" id="MobiDB-lite"/>
    </source>
</evidence>
<organism evidence="2 3">
    <name type="scientific">Bugula neritina</name>
    <name type="common">Brown bryozoan</name>
    <name type="synonym">Sertularia neritina</name>
    <dbReference type="NCBI Taxonomy" id="10212"/>
    <lineage>
        <taxon>Eukaryota</taxon>
        <taxon>Metazoa</taxon>
        <taxon>Spiralia</taxon>
        <taxon>Lophotrochozoa</taxon>
        <taxon>Bryozoa</taxon>
        <taxon>Gymnolaemata</taxon>
        <taxon>Cheilostomatida</taxon>
        <taxon>Flustrina</taxon>
        <taxon>Buguloidea</taxon>
        <taxon>Bugulidae</taxon>
        <taxon>Bugula</taxon>
    </lineage>
</organism>
<dbReference type="GO" id="GO:0005737">
    <property type="term" value="C:cytoplasm"/>
    <property type="evidence" value="ECO:0007669"/>
    <property type="project" value="TreeGrafter"/>
</dbReference>
<dbReference type="Proteomes" id="UP000593567">
    <property type="component" value="Unassembled WGS sequence"/>
</dbReference>
<gene>
    <name evidence="2" type="ORF">EB796_012856</name>
</gene>
<keyword evidence="3" id="KW-1185">Reference proteome</keyword>
<dbReference type="PANTHER" id="PTHR21439:SF0">
    <property type="entry name" value="PROTEIN OSCP1"/>
    <property type="match status" value="1"/>
</dbReference>
<feature type="region of interest" description="Disordered" evidence="1">
    <location>
        <begin position="219"/>
        <end position="251"/>
    </location>
</feature>
<dbReference type="InterPro" id="IPR019332">
    <property type="entry name" value="OSCP1"/>
</dbReference>
<dbReference type="PANTHER" id="PTHR21439">
    <property type="entry name" value="OXIDORED-NITRO DOMAIN-CONTAINING PROTEIN"/>
    <property type="match status" value="1"/>
</dbReference>
<evidence type="ECO:0000313" key="2">
    <source>
        <dbReference type="EMBL" id="KAF6028871.1"/>
    </source>
</evidence>
<feature type="compositionally biased region" description="Polar residues" evidence="1">
    <location>
        <begin position="219"/>
        <end position="232"/>
    </location>
</feature>
<dbReference type="Pfam" id="PF10188">
    <property type="entry name" value="Oscp1"/>
    <property type="match status" value="1"/>
</dbReference>
<dbReference type="AlphaFoldDB" id="A0A7J7JTA4"/>
<evidence type="ECO:0000313" key="3">
    <source>
        <dbReference type="Proteomes" id="UP000593567"/>
    </source>
</evidence>
<comment type="caution">
    <text evidence="2">The sequence shown here is derived from an EMBL/GenBank/DDBJ whole genome shotgun (WGS) entry which is preliminary data.</text>
</comment>
<protein>
    <submittedName>
        <fullName evidence="2">OSCP1</fullName>
    </submittedName>
</protein>
<proteinExistence type="predicted"/>